<dbReference type="AlphaFoldDB" id="A0A833JVM6"/>
<gene>
    <name evidence="1" type="ORF">F6453_0650</name>
</gene>
<dbReference type="Proteomes" id="UP000469950">
    <property type="component" value="Unassembled WGS sequence"/>
</dbReference>
<organism evidence="1 2">
    <name type="scientific">Marinobacter nauticus</name>
    <name type="common">Marinobacter hydrocarbonoclasticus</name>
    <name type="synonym">Marinobacter aquaeolei</name>
    <dbReference type="NCBI Taxonomy" id="2743"/>
    <lineage>
        <taxon>Bacteria</taxon>
        <taxon>Pseudomonadati</taxon>
        <taxon>Pseudomonadota</taxon>
        <taxon>Gammaproteobacteria</taxon>
        <taxon>Pseudomonadales</taxon>
        <taxon>Marinobacteraceae</taxon>
        <taxon>Marinobacter</taxon>
    </lineage>
</organism>
<proteinExistence type="predicted"/>
<comment type="caution">
    <text evidence="1">The sequence shown here is derived from an EMBL/GenBank/DDBJ whole genome shotgun (WGS) entry which is preliminary data.</text>
</comment>
<sequence length="59" mass="6659">MVCFAEYTVGKAEVGTSRLNEPFLVRDEPVVPASSQLRYPDIFEVNDEICPLTPMEQPE</sequence>
<accession>A0A833JVM6</accession>
<evidence type="ECO:0000313" key="2">
    <source>
        <dbReference type="Proteomes" id="UP000469950"/>
    </source>
</evidence>
<name>A0A833JVM6_MARNT</name>
<evidence type="ECO:0000313" key="1">
    <source>
        <dbReference type="EMBL" id="KAE8546970.1"/>
    </source>
</evidence>
<protein>
    <submittedName>
        <fullName evidence="1">Uncharacterized protein</fullName>
    </submittedName>
</protein>
<dbReference type="EMBL" id="WBMP01000002">
    <property type="protein sequence ID" value="KAE8546970.1"/>
    <property type="molecule type" value="Genomic_DNA"/>
</dbReference>
<reference evidence="1 2" key="1">
    <citation type="submission" date="2019-10" db="EMBL/GenBank/DDBJ databases">
        <title>Draft genome sequence of Marinobacter hydrocarbonoclasticus NCT7M from the microbiome of the marine copepod.</title>
        <authorList>
            <person name="Nuttall R."/>
            <person name="Sharma G."/>
            <person name="Moisander P."/>
        </authorList>
    </citation>
    <scope>NUCLEOTIDE SEQUENCE [LARGE SCALE GENOMIC DNA]</scope>
    <source>
        <strain evidence="1 2">NCT7M</strain>
    </source>
</reference>